<feature type="region of interest" description="Disordered" evidence="1">
    <location>
        <begin position="99"/>
        <end position="122"/>
    </location>
</feature>
<feature type="region of interest" description="Disordered" evidence="1">
    <location>
        <begin position="146"/>
        <end position="170"/>
    </location>
</feature>
<organism evidence="3">
    <name type="scientific">Notodromas monacha</name>
    <dbReference type="NCBI Taxonomy" id="399045"/>
    <lineage>
        <taxon>Eukaryota</taxon>
        <taxon>Metazoa</taxon>
        <taxon>Ecdysozoa</taxon>
        <taxon>Arthropoda</taxon>
        <taxon>Crustacea</taxon>
        <taxon>Oligostraca</taxon>
        <taxon>Ostracoda</taxon>
        <taxon>Podocopa</taxon>
        <taxon>Podocopida</taxon>
        <taxon>Cypridocopina</taxon>
        <taxon>Cypridoidea</taxon>
        <taxon>Cyprididae</taxon>
        <taxon>Notodromas</taxon>
    </lineage>
</organism>
<evidence type="ECO:0000256" key="1">
    <source>
        <dbReference type="SAM" id="MobiDB-lite"/>
    </source>
</evidence>
<evidence type="ECO:0000313" key="4">
    <source>
        <dbReference type="Proteomes" id="UP000678499"/>
    </source>
</evidence>
<protein>
    <submittedName>
        <fullName evidence="3">Uncharacterized protein</fullName>
    </submittedName>
</protein>
<proteinExistence type="predicted"/>
<sequence length="170" mass="19237">MLSAIALFVLICGPMIATCEFPQEPRMQRQMDGTPATDPERVLAKKIMPSDSKAYGFFKSAPTLPLSRDEVPQQVGISDVFWDVGRFLDKYRAYISNAGEKDQEIPEIPSNPADYLDTGGDEGSFVQARSRVYHPTPYRYNLLKFKPDDPSEYSSSEQRRRFGFGLGKKR</sequence>
<accession>A0A7R9G953</accession>
<feature type="chain" id="PRO_5036210625" evidence="2">
    <location>
        <begin position="20"/>
        <end position="170"/>
    </location>
</feature>
<keyword evidence="4" id="KW-1185">Reference proteome</keyword>
<feature type="signal peptide" evidence="2">
    <location>
        <begin position="1"/>
        <end position="19"/>
    </location>
</feature>
<evidence type="ECO:0000313" key="3">
    <source>
        <dbReference type="EMBL" id="CAD7272095.1"/>
    </source>
</evidence>
<evidence type="ECO:0000256" key="2">
    <source>
        <dbReference type="SAM" id="SignalP"/>
    </source>
</evidence>
<keyword evidence="2" id="KW-0732">Signal</keyword>
<name>A0A7R9G953_9CRUS</name>
<dbReference type="AlphaFoldDB" id="A0A7R9G953"/>
<dbReference type="Proteomes" id="UP000678499">
    <property type="component" value="Unassembled WGS sequence"/>
</dbReference>
<reference evidence="3" key="1">
    <citation type="submission" date="2020-11" db="EMBL/GenBank/DDBJ databases">
        <authorList>
            <person name="Tran Van P."/>
        </authorList>
    </citation>
    <scope>NUCLEOTIDE SEQUENCE</scope>
</reference>
<dbReference type="EMBL" id="CAJPEX010000003">
    <property type="protein sequence ID" value="CAG0912247.1"/>
    <property type="molecule type" value="Genomic_DNA"/>
</dbReference>
<dbReference type="EMBL" id="OA882040">
    <property type="protein sequence ID" value="CAD7272095.1"/>
    <property type="molecule type" value="Genomic_DNA"/>
</dbReference>
<gene>
    <name evidence="3" type="ORF">NMOB1V02_LOCUS44</name>
</gene>